<keyword evidence="1" id="KW-0175">Coiled coil</keyword>
<name>A0A6L2KAK1_TANCI</name>
<dbReference type="EMBL" id="BKCJ010002034">
    <property type="protein sequence ID" value="GEU45777.1"/>
    <property type="molecule type" value="Genomic_DNA"/>
</dbReference>
<feature type="region of interest" description="Disordered" evidence="2">
    <location>
        <begin position="1185"/>
        <end position="1212"/>
    </location>
</feature>
<evidence type="ECO:0000313" key="3">
    <source>
        <dbReference type="EMBL" id="GEU45777.1"/>
    </source>
</evidence>
<evidence type="ECO:0000256" key="1">
    <source>
        <dbReference type="SAM" id="Coils"/>
    </source>
</evidence>
<gene>
    <name evidence="3" type="ORF">Tci_017755</name>
</gene>
<protein>
    <submittedName>
        <fullName evidence="3">Uncharacterized protein</fullName>
    </submittedName>
</protein>
<feature type="compositionally biased region" description="Basic and acidic residues" evidence="2">
    <location>
        <begin position="1186"/>
        <end position="1200"/>
    </location>
</feature>
<organism evidence="3">
    <name type="scientific">Tanacetum cinerariifolium</name>
    <name type="common">Dalmatian daisy</name>
    <name type="synonym">Chrysanthemum cinerariifolium</name>
    <dbReference type="NCBI Taxonomy" id="118510"/>
    <lineage>
        <taxon>Eukaryota</taxon>
        <taxon>Viridiplantae</taxon>
        <taxon>Streptophyta</taxon>
        <taxon>Embryophyta</taxon>
        <taxon>Tracheophyta</taxon>
        <taxon>Spermatophyta</taxon>
        <taxon>Magnoliopsida</taxon>
        <taxon>eudicotyledons</taxon>
        <taxon>Gunneridae</taxon>
        <taxon>Pentapetalae</taxon>
        <taxon>asterids</taxon>
        <taxon>campanulids</taxon>
        <taxon>Asterales</taxon>
        <taxon>Asteraceae</taxon>
        <taxon>Asteroideae</taxon>
        <taxon>Anthemideae</taxon>
        <taxon>Anthemidinae</taxon>
        <taxon>Tanacetum</taxon>
    </lineage>
</organism>
<accession>A0A6L2KAK1</accession>
<reference evidence="3" key="1">
    <citation type="journal article" date="2019" name="Sci. Rep.">
        <title>Draft genome of Tanacetum cinerariifolium, the natural source of mosquito coil.</title>
        <authorList>
            <person name="Yamashiro T."/>
            <person name="Shiraishi A."/>
            <person name="Satake H."/>
            <person name="Nakayama K."/>
        </authorList>
    </citation>
    <scope>NUCLEOTIDE SEQUENCE</scope>
</reference>
<feature type="compositionally biased region" description="Basic and acidic residues" evidence="2">
    <location>
        <begin position="1158"/>
        <end position="1169"/>
    </location>
</feature>
<feature type="region of interest" description="Disordered" evidence="2">
    <location>
        <begin position="1140"/>
        <end position="1169"/>
    </location>
</feature>
<feature type="coiled-coil region" evidence="1">
    <location>
        <begin position="423"/>
        <end position="450"/>
    </location>
</feature>
<comment type="caution">
    <text evidence="3">The sequence shown here is derived from an EMBL/GenBank/DDBJ whole genome shotgun (WGS) entry which is preliminary data.</text>
</comment>
<sequence length="1234" mass="139358">MELVLEQTQQEHQSDTKVFTMTMEILLEPTSNKLLVERFDTSTGNPVKEILYKLNLPDHGSILMDSKVTPTKHKRMTKPYSSPHFIANSFNAGYLKMEVKAITDRITRSLPSDTVKNLKLNVNSRTSVLSARSYPMEDPQCSSQIHTSINAITIYSKQQSHSLNEKPEGGPSRNDEEIEWLDVEEPLDLVDTKKDDLKLKLEKFETSSNNLAKLIGSQLDVNNKTGLGYGNHVNGCEANDSKSGTGQRETRPVWDNRVNHQNKLTHPHPKRNFVPAAILTNSGQVPVNAARQSSHKAVASVSAARRVNTAAPRPNVNSARPTTTKDLVIIKLIQRVKRLEWELKCTTNDYERFGDYKIDTESQEAGMGVKSKNSIHKNSKGCSKMANQEKLIPSLKKLVWNEAVYEEDIALLKLDVQLRDISIKDLKNQLESALKEKDDLKLKLEKFETSSNNLAKLIGSQLDANNKTGLGYGNHVNRCEANDSKSVSDEEDSPVNDTFKKSNGNYAVPPPYTGNYMPPRADLSFAGLDDSVYKCTVTESISNESKVETNVTKSCTHLIEKSKTDRPSALIIDKWESDSDNDSTISPISDQPKHTPIKINFVEPVECFECGENEKQAEKHTSFTQNPKVDRKDWNELKVQKLDDTTKEVLVTEKEEIELEIAVTTTDDSGTSTIFIPGPITIEEKAKKKNDVKARSMLLMALPNEHLMTFNQHKDAKTLFTAKETRFGGNEATKKIQKTLLKQLYENFSATCIESLDSIFNRLQKLVSQLAVLGIFFSQEDLNLKFLRSLPSEWNTHVVIWRNKSYLETMSLDDLYNNFNIVEQEVRGTTSTNTSSQNMAFVSSPSPNSTNEVPTLFGVSTTSPQVSTSNFGDVTVYAFLANQPNRSQLVHEDLKQIYNDDLEEMDLKWQLALLRCKYHQRERMVNGTNHLRVNHNANTVPKAMLTRTGLKPVNSVRHVNPKRNFQRRAASNNRNFFKKVNTARPNSAVLNAVKANKGKAGHSHKKIEDQGYFDSGCFRHMTENISYLTDFKEFDGGTLDNGEIKLNATVDGHYKTITEASVKRHLKLADVDEGGPECHFTMGDIPVQVRPERLSNFPNEPPIAEDKFTHLENELISTKAIYNKALITLTKRVKKLEKKRKHKRRREVIDSSEEEEASLDHEDSPKQERMIEEIDKDENINLVKSSEQEEAHETAEHRIDFSTASPHTDDDETLAETLLNIKRSTAKDKGKNLL</sequence>
<evidence type="ECO:0000256" key="2">
    <source>
        <dbReference type="SAM" id="MobiDB-lite"/>
    </source>
</evidence>
<proteinExistence type="predicted"/>
<dbReference type="AlphaFoldDB" id="A0A6L2KAK1"/>
<feature type="region of interest" description="Disordered" evidence="2">
    <location>
        <begin position="482"/>
        <end position="506"/>
    </location>
</feature>
<dbReference type="Pfam" id="PF14223">
    <property type="entry name" value="Retrotran_gag_2"/>
    <property type="match status" value="1"/>
</dbReference>